<dbReference type="RefSeq" id="WP_100609780.1">
    <property type="nucleotide sequence ID" value="NZ_CP024962.1"/>
</dbReference>
<dbReference type="AlphaFoldDB" id="A0A2K8NVC6"/>
<evidence type="ECO:0000313" key="2">
    <source>
        <dbReference type="Proteomes" id="UP000232222"/>
    </source>
</evidence>
<accession>A0A2K8NVC6</accession>
<sequence>MSKVSDFLLKNTNMAYMTIAFTGICILLYSVTYLLNFQYHRLTGLKWKGLKFDTRNLAIIAMMIAVSVSTTVVISVTIPITVFPPIRVAFSGIMVKITGLFFGPIVGLIVGILTECICLMFVPSYIHIAYFCVSLSFGFWAGVASYTLKWRGKKIWLTFGLITAYMVAFTLTLFTIEMNNPNINDTLFMGIKISGYFAPYMFLIMMGITLLIIWTITLGLLALRKQRWLEIVLPIILLCIITETLATILLASWGDSQILGIPSYQGGYSSMILIRLFQTPIKITFNTAVLSTVYMVMKPIIKTKQ</sequence>
<dbReference type="EMBL" id="CP024962">
    <property type="protein sequence ID" value="ATZ16701.1"/>
    <property type="molecule type" value="Genomic_DNA"/>
</dbReference>
<organism evidence="1 2">
    <name type="scientific">Entomoplasma freundtii</name>
    <dbReference type="NCBI Taxonomy" id="74700"/>
    <lineage>
        <taxon>Bacteria</taxon>
        <taxon>Bacillati</taxon>
        <taxon>Mycoplasmatota</taxon>
        <taxon>Mollicutes</taxon>
        <taxon>Entomoplasmatales</taxon>
        <taxon>Entomoplasmataceae</taxon>
        <taxon>Entomoplasma</taxon>
    </lineage>
</organism>
<evidence type="ECO:0000313" key="1">
    <source>
        <dbReference type="EMBL" id="ATZ16701.1"/>
    </source>
</evidence>
<dbReference type="Gene3D" id="1.10.1760.20">
    <property type="match status" value="1"/>
</dbReference>
<gene>
    <name evidence="1" type="ORF">EFREU_v1c06810</name>
</gene>
<keyword evidence="2" id="KW-1185">Reference proteome</keyword>
<dbReference type="Proteomes" id="UP000232222">
    <property type="component" value="Chromosome"/>
</dbReference>
<reference evidence="1 2" key="1">
    <citation type="submission" date="2017-11" db="EMBL/GenBank/DDBJ databases">
        <title>Genome sequence of Entomoplasma freundtii BARC 318 (ATCC 51999).</title>
        <authorList>
            <person name="Lo W.-S."/>
            <person name="Gasparich G.E."/>
            <person name="Kuo C.-H."/>
        </authorList>
    </citation>
    <scope>NUCLEOTIDE SEQUENCE [LARGE SCALE GENOMIC DNA]</scope>
    <source>
        <strain evidence="1 2">BARC 318</strain>
    </source>
</reference>
<protein>
    <submittedName>
        <fullName evidence="1">Uncharacterized protein</fullName>
    </submittedName>
</protein>
<proteinExistence type="predicted"/>
<name>A0A2K8NVC6_9MOLU</name>
<dbReference type="KEGG" id="efr:EFREU_v1c06810"/>